<dbReference type="InterPro" id="IPR016024">
    <property type="entry name" value="ARM-type_fold"/>
</dbReference>
<dbReference type="AlphaFoldDB" id="A0AAD1SL69"/>
<keyword evidence="2" id="KW-1185">Reference proteome</keyword>
<dbReference type="GO" id="GO:0051879">
    <property type="term" value="F:Hsp90 protein binding"/>
    <property type="evidence" value="ECO:0007669"/>
    <property type="project" value="TreeGrafter"/>
</dbReference>
<dbReference type="InterPro" id="IPR019399">
    <property type="entry name" value="Parkin_co-regulated_protein"/>
</dbReference>
<dbReference type="GO" id="GO:0030544">
    <property type="term" value="F:Hsp70 protein binding"/>
    <property type="evidence" value="ECO:0007669"/>
    <property type="project" value="TreeGrafter"/>
</dbReference>
<proteinExistence type="predicted"/>
<name>A0AAD1SL69_PELCU</name>
<evidence type="ECO:0000313" key="2">
    <source>
        <dbReference type="Proteomes" id="UP001295444"/>
    </source>
</evidence>
<dbReference type="Pfam" id="PF10274">
    <property type="entry name" value="ParcG"/>
    <property type="match status" value="1"/>
</dbReference>
<accession>A0AAD1SL69</accession>
<dbReference type="Proteomes" id="UP001295444">
    <property type="component" value="Chromosome 07"/>
</dbReference>
<dbReference type="PANTHER" id="PTHR21207">
    <property type="entry name" value="PARKIN COREGULATED GENE PROTEIN PARK2 COREGULATED"/>
    <property type="match status" value="1"/>
</dbReference>
<dbReference type="GO" id="GO:0043005">
    <property type="term" value="C:neuron projection"/>
    <property type="evidence" value="ECO:0007669"/>
    <property type="project" value="TreeGrafter"/>
</dbReference>
<reference evidence="1" key="1">
    <citation type="submission" date="2022-03" db="EMBL/GenBank/DDBJ databases">
        <authorList>
            <person name="Alioto T."/>
            <person name="Alioto T."/>
            <person name="Gomez Garrido J."/>
        </authorList>
    </citation>
    <scope>NUCLEOTIDE SEQUENCE</scope>
</reference>
<dbReference type="GO" id="GO:0005829">
    <property type="term" value="C:cytosol"/>
    <property type="evidence" value="ECO:0007669"/>
    <property type="project" value="TreeGrafter"/>
</dbReference>
<sequence>MMKNSFVRGPPASGAYKERVVKSKMFTKFYERGDFPIAIKHDRTGNKISWKVAIEQLDYMYYLPLFFDGLCETKHPYEFLAHQGASDMLEHGGPQILPAIPLLILPIKNALSTRNRQVLRNTLKLLQQLVVSFDRAGEEVTPFLNHILPILNQFKNLNVNTGDGIVYSQQKRENIGDLINETLEAFERHGGKYAYANIKFLVPTYESCL</sequence>
<dbReference type="GO" id="GO:0031982">
    <property type="term" value="C:vesicle"/>
    <property type="evidence" value="ECO:0007669"/>
    <property type="project" value="TreeGrafter"/>
</dbReference>
<dbReference type="EMBL" id="OW240918">
    <property type="protein sequence ID" value="CAH2305121.1"/>
    <property type="molecule type" value="Genomic_DNA"/>
</dbReference>
<dbReference type="PANTHER" id="PTHR21207:SF2">
    <property type="entry name" value="PARKIN COREGULATED GENE PROTEIN"/>
    <property type="match status" value="1"/>
</dbReference>
<organism evidence="1 2">
    <name type="scientific">Pelobates cultripes</name>
    <name type="common">Western spadefoot toad</name>
    <dbReference type="NCBI Taxonomy" id="61616"/>
    <lineage>
        <taxon>Eukaryota</taxon>
        <taxon>Metazoa</taxon>
        <taxon>Chordata</taxon>
        <taxon>Craniata</taxon>
        <taxon>Vertebrata</taxon>
        <taxon>Euteleostomi</taxon>
        <taxon>Amphibia</taxon>
        <taxon>Batrachia</taxon>
        <taxon>Anura</taxon>
        <taxon>Pelobatoidea</taxon>
        <taxon>Pelobatidae</taxon>
        <taxon>Pelobates</taxon>
    </lineage>
</organism>
<dbReference type="SUPFAM" id="SSF48371">
    <property type="entry name" value="ARM repeat"/>
    <property type="match status" value="1"/>
</dbReference>
<evidence type="ECO:0000313" key="1">
    <source>
        <dbReference type="EMBL" id="CAH2305121.1"/>
    </source>
</evidence>
<gene>
    <name evidence="1" type="ORF">PECUL_23A051207</name>
</gene>
<protein>
    <submittedName>
        <fullName evidence="1">Parkin coregulated protein</fullName>
    </submittedName>
</protein>